<evidence type="ECO:0000256" key="2">
    <source>
        <dbReference type="ARBA" id="ARBA00023239"/>
    </source>
</evidence>
<comment type="similarity">
    <text evidence="3 4">In the N-terminal section; belongs to the HFCD (homo-oligomeric flavin containing Cys decarboxylase) superfamily.</text>
</comment>
<dbReference type="AlphaFoldDB" id="A0A4R2F9E2"/>
<reference evidence="7 8" key="1">
    <citation type="submission" date="2019-03" db="EMBL/GenBank/DDBJ databases">
        <title>Freshwater and sediment microbial communities from various areas in North America, analyzing microbe dynamics in response to fracking.</title>
        <authorList>
            <person name="Lamendella R."/>
        </authorList>
    </citation>
    <scope>NUCLEOTIDE SEQUENCE [LARGE SCALE GENOMIC DNA]</scope>
    <source>
        <strain evidence="7 8">74A</strain>
    </source>
</reference>
<evidence type="ECO:0000256" key="3">
    <source>
        <dbReference type="HAMAP-Rule" id="MF_02225"/>
    </source>
</evidence>
<dbReference type="InterPro" id="IPR003382">
    <property type="entry name" value="Flavoprotein"/>
</dbReference>
<dbReference type="GO" id="GO:0015941">
    <property type="term" value="P:pantothenate catabolic process"/>
    <property type="evidence" value="ECO:0007669"/>
    <property type="project" value="InterPro"/>
</dbReference>
<keyword evidence="3" id="KW-0460">Magnesium</keyword>
<dbReference type="PANTHER" id="PTHR14359">
    <property type="entry name" value="HOMO-OLIGOMERIC FLAVIN CONTAINING CYS DECARBOXYLASE FAMILY"/>
    <property type="match status" value="1"/>
</dbReference>
<feature type="binding site" evidence="3">
    <location>
        <position position="318"/>
    </location>
    <ligand>
        <name>CTP</name>
        <dbReference type="ChEBI" id="CHEBI:37563"/>
    </ligand>
</feature>
<feature type="region of interest" description="Phosphopantothenoylcysteine decarboxylase" evidence="3">
    <location>
        <begin position="1"/>
        <end position="219"/>
    </location>
</feature>
<feature type="active site" description="Proton donor" evidence="3">
    <location>
        <position position="188"/>
    </location>
</feature>
<feature type="binding site" evidence="3">
    <location>
        <begin position="334"/>
        <end position="337"/>
    </location>
    <ligand>
        <name>CTP</name>
        <dbReference type="ChEBI" id="CHEBI:37563"/>
    </ligand>
</feature>
<keyword evidence="3 4" id="KW-0288">FMN</keyword>
<comment type="function">
    <text evidence="4">Catalyzes two steps in the biosynthesis of coenzyme A. In the first step cysteine is conjugated to 4'-phosphopantothenate to form 4-phosphopantothenoylcysteine, in the latter compound is decarboxylated to form 4'-phosphopantotheine.</text>
</comment>
<dbReference type="EMBL" id="SLWF01000031">
    <property type="protein sequence ID" value="TCN79670.1"/>
    <property type="molecule type" value="Genomic_DNA"/>
</dbReference>
<dbReference type="NCBIfam" id="TIGR00521">
    <property type="entry name" value="coaBC_dfp"/>
    <property type="match status" value="1"/>
</dbReference>
<comment type="pathway">
    <text evidence="3 4">Cofactor biosynthesis; coenzyme A biosynthesis; CoA from (R)-pantothenate: step 2/5.</text>
</comment>
<dbReference type="EC" id="4.1.1.36" evidence="3"/>
<comment type="caution">
    <text evidence="7">The sequence shown here is derived from an EMBL/GenBank/DDBJ whole genome shotgun (WGS) entry which is preliminary data.</text>
</comment>
<dbReference type="Pfam" id="PF04127">
    <property type="entry name" value="DFP"/>
    <property type="match status" value="1"/>
</dbReference>
<feature type="binding site" evidence="3">
    <location>
        <position position="366"/>
    </location>
    <ligand>
        <name>CTP</name>
        <dbReference type="ChEBI" id="CHEBI:37563"/>
    </ligand>
</feature>
<feature type="binding site" evidence="3">
    <location>
        <position position="352"/>
    </location>
    <ligand>
        <name>CTP</name>
        <dbReference type="ChEBI" id="CHEBI:37563"/>
    </ligand>
</feature>
<comment type="similarity">
    <text evidence="3 4">In the C-terminal section; belongs to the PPC synthetase family.</text>
</comment>
<evidence type="ECO:0000256" key="4">
    <source>
        <dbReference type="RuleBase" id="RU364078"/>
    </source>
</evidence>
<evidence type="ECO:0000256" key="1">
    <source>
        <dbReference type="ARBA" id="ARBA00022793"/>
    </source>
</evidence>
<gene>
    <name evidence="3" type="primary">coaBC</name>
    <name evidence="7" type="ORF">EDC91_1316</name>
</gene>
<comment type="function">
    <text evidence="3">Catalyzes two sequential steps in the biosynthesis of coenzyme A. In the first step cysteine is conjugated to 4'-phosphopantothenate to form 4-phosphopantothenoylcysteine. In the second step the latter compound is decarboxylated to form 4'-phosphopantotheine.</text>
</comment>
<proteinExistence type="inferred from homology"/>
<dbReference type="PANTHER" id="PTHR14359:SF6">
    <property type="entry name" value="PHOSPHOPANTOTHENOYLCYSTEINE DECARBOXYLASE"/>
    <property type="match status" value="1"/>
</dbReference>
<dbReference type="GO" id="GO:0046872">
    <property type="term" value="F:metal ion binding"/>
    <property type="evidence" value="ECO:0007669"/>
    <property type="project" value="UniProtKB-KW"/>
</dbReference>
<dbReference type="GO" id="GO:0010181">
    <property type="term" value="F:FMN binding"/>
    <property type="evidence" value="ECO:0007669"/>
    <property type="project" value="UniProtKB-UniRule"/>
</dbReference>
<dbReference type="UniPathway" id="UPA00241">
    <property type="reaction ID" value="UER00353"/>
</dbReference>
<dbReference type="Pfam" id="PF02441">
    <property type="entry name" value="Flavoprotein"/>
    <property type="match status" value="1"/>
</dbReference>
<protein>
    <recommendedName>
        <fullName evidence="3">Coenzyme A biosynthesis bifunctional protein CoaBC</fullName>
    </recommendedName>
    <alternativeName>
        <fullName evidence="3">DNA/pantothenate metabolism flavoprotein</fullName>
    </alternativeName>
    <alternativeName>
        <fullName evidence="3">Phosphopantothenoylcysteine synthetase/decarboxylase</fullName>
        <shortName evidence="3">PPCS-PPCDC</shortName>
    </alternativeName>
    <domain>
        <recommendedName>
            <fullName evidence="3">Phosphopantothenoylcysteine decarboxylase</fullName>
            <shortName evidence="3">PPC decarboxylase</shortName>
            <shortName evidence="3">PPC-DC</shortName>
            <ecNumber evidence="3">4.1.1.36</ecNumber>
        </recommendedName>
        <alternativeName>
            <fullName evidence="3">CoaC</fullName>
        </alternativeName>
    </domain>
    <domain>
        <recommendedName>
            <fullName evidence="3">Phosphopantothenate--cysteine ligase</fullName>
            <ecNumber evidence="3">6.3.2.5</ecNumber>
        </recommendedName>
        <alternativeName>
            <fullName evidence="3">CoaB</fullName>
        </alternativeName>
        <alternativeName>
            <fullName evidence="3">Phosphopantothenoylcysteine synthetase</fullName>
            <shortName evidence="3">PPC synthetase</shortName>
            <shortName evidence="3">PPC-S</shortName>
        </alternativeName>
    </domain>
</protein>
<dbReference type="GO" id="GO:0015937">
    <property type="term" value="P:coenzyme A biosynthetic process"/>
    <property type="evidence" value="ECO:0007669"/>
    <property type="project" value="UniProtKB-UniRule"/>
</dbReference>
<evidence type="ECO:0000259" key="5">
    <source>
        <dbReference type="Pfam" id="PF02441"/>
    </source>
</evidence>
<sequence>MVELFQPVTTTHRMLYGMFSANYSTKSNLAMSLMHKKILLGIGGGIAAYKSADLVRRLKERGAEVRVVMSASATQFITPLTLQAVSGNPVATDLLDPTAEAGMGHIELARWADLYIIAPATANLLARFRAGMADELITTIALATSAPLAVCPAMNQQMYQHPATQDNLSILADRGITLWGPGVGSQACGEIGPGRMLEPLEIATLAEHFFAAPLLQGQKILLTAGPTREAIDPVRYISNHSSGKMGFALASAAASMGATVTLVSGPVTLPTPTGVQRIDVESAQQMFDAVMAHLPEQQIFIGCAAVADYRAATPAASKIKKSQDTMQLQLVRNPDILATVAAQTPKPFTVGFAAETHDLEQYALDKLQRKHLDMIAANDVSVAGLGFNADDNALKVFTKDGCHELPATDKLSLANQLLTLIANYKN</sequence>
<accession>A0A4R2F9E2</accession>
<dbReference type="HAMAP" id="MF_02225">
    <property type="entry name" value="CoaBC"/>
    <property type="match status" value="1"/>
</dbReference>
<feature type="region of interest" description="Phosphopantothenate--cysteine ligase" evidence="3">
    <location>
        <begin position="220"/>
        <end position="426"/>
    </location>
</feature>
<dbReference type="InterPro" id="IPR007085">
    <property type="entry name" value="DNA/pantothenate-metab_flavo_C"/>
</dbReference>
<feature type="binding site" evidence="3">
    <location>
        <position position="370"/>
    </location>
    <ligand>
        <name>CTP</name>
        <dbReference type="ChEBI" id="CHEBI:37563"/>
    </ligand>
</feature>
<comment type="cofactor">
    <cofactor evidence="3">
        <name>Mg(2+)</name>
        <dbReference type="ChEBI" id="CHEBI:18420"/>
    </cofactor>
</comment>
<keyword evidence="1 3" id="KW-0210">Decarboxylase</keyword>
<dbReference type="SUPFAM" id="SSF102645">
    <property type="entry name" value="CoaB-like"/>
    <property type="match status" value="1"/>
</dbReference>
<dbReference type="EC" id="6.3.2.5" evidence="3"/>
<comment type="catalytic activity">
    <reaction evidence="3 4">
        <text>(R)-4'-phosphopantothenate + L-cysteine + CTP = N-[(R)-4-phosphopantothenoyl]-L-cysteine + CMP + diphosphate + H(+)</text>
        <dbReference type="Rhea" id="RHEA:19397"/>
        <dbReference type="ChEBI" id="CHEBI:10986"/>
        <dbReference type="ChEBI" id="CHEBI:15378"/>
        <dbReference type="ChEBI" id="CHEBI:33019"/>
        <dbReference type="ChEBI" id="CHEBI:35235"/>
        <dbReference type="ChEBI" id="CHEBI:37563"/>
        <dbReference type="ChEBI" id="CHEBI:59458"/>
        <dbReference type="ChEBI" id="CHEBI:60377"/>
        <dbReference type="EC" id="6.3.2.5"/>
    </reaction>
</comment>
<dbReference type="InterPro" id="IPR035929">
    <property type="entry name" value="CoaB-like_sf"/>
</dbReference>
<dbReference type="InterPro" id="IPR036551">
    <property type="entry name" value="Flavin_trans-like"/>
</dbReference>
<dbReference type="Gene3D" id="3.40.50.10300">
    <property type="entry name" value="CoaB-like"/>
    <property type="match status" value="1"/>
</dbReference>
<organism evidence="7 8">
    <name type="scientific">Shewanella fodinae</name>
    <dbReference type="NCBI Taxonomy" id="552357"/>
    <lineage>
        <taxon>Bacteria</taxon>
        <taxon>Pseudomonadati</taxon>
        <taxon>Pseudomonadota</taxon>
        <taxon>Gammaproteobacteria</taxon>
        <taxon>Alteromonadales</taxon>
        <taxon>Shewanellaceae</taxon>
        <taxon>Shewanella</taxon>
    </lineage>
</organism>
<name>A0A4R2F9E2_9GAMM</name>
<evidence type="ECO:0000259" key="6">
    <source>
        <dbReference type="Pfam" id="PF04127"/>
    </source>
</evidence>
<feature type="binding site" evidence="3">
    <location>
        <position position="308"/>
    </location>
    <ligand>
        <name>CTP</name>
        <dbReference type="ChEBI" id="CHEBI:37563"/>
    </ligand>
</feature>
<evidence type="ECO:0000313" key="7">
    <source>
        <dbReference type="EMBL" id="TCN79670.1"/>
    </source>
</evidence>
<dbReference type="Proteomes" id="UP000294832">
    <property type="component" value="Unassembled WGS sequence"/>
</dbReference>
<keyword evidence="3" id="KW-0479">Metal-binding</keyword>
<evidence type="ECO:0000313" key="8">
    <source>
        <dbReference type="Proteomes" id="UP000294832"/>
    </source>
</evidence>
<keyword evidence="3" id="KW-0511">Multifunctional enzyme</keyword>
<dbReference type="SUPFAM" id="SSF52507">
    <property type="entry name" value="Homo-oligomeric flavin-containing Cys decarboxylases, HFCD"/>
    <property type="match status" value="1"/>
</dbReference>
<feature type="binding site" evidence="3">
    <location>
        <begin position="302"/>
        <end position="304"/>
    </location>
    <ligand>
        <name>CTP</name>
        <dbReference type="ChEBI" id="CHEBI:37563"/>
    </ligand>
</feature>
<dbReference type="Gene3D" id="3.40.50.1950">
    <property type="entry name" value="Flavin prenyltransferase-like"/>
    <property type="match status" value="1"/>
</dbReference>
<dbReference type="GO" id="GO:0004633">
    <property type="term" value="F:phosphopantothenoylcysteine decarboxylase activity"/>
    <property type="evidence" value="ECO:0007669"/>
    <property type="project" value="UniProtKB-UniRule"/>
</dbReference>
<dbReference type="GO" id="GO:0004632">
    <property type="term" value="F:phosphopantothenate--cysteine ligase activity"/>
    <property type="evidence" value="ECO:0007669"/>
    <property type="project" value="UniProtKB-UniRule"/>
</dbReference>
<dbReference type="InterPro" id="IPR005252">
    <property type="entry name" value="CoaBC"/>
</dbReference>
<keyword evidence="2 3" id="KW-0456">Lyase</keyword>
<keyword evidence="8" id="KW-1185">Reference proteome</keyword>
<comment type="catalytic activity">
    <reaction evidence="3 4">
        <text>N-[(R)-4-phosphopantothenoyl]-L-cysteine + H(+) = (R)-4'-phosphopantetheine + CO2</text>
        <dbReference type="Rhea" id="RHEA:16793"/>
        <dbReference type="ChEBI" id="CHEBI:15378"/>
        <dbReference type="ChEBI" id="CHEBI:16526"/>
        <dbReference type="ChEBI" id="CHEBI:59458"/>
        <dbReference type="ChEBI" id="CHEBI:61723"/>
        <dbReference type="EC" id="4.1.1.36"/>
    </reaction>
</comment>
<feature type="domain" description="DNA/pantothenate metabolism flavoprotein C-terminal" evidence="6">
    <location>
        <begin position="215"/>
        <end position="423"/>
    </location>
</feature>
<comment type="cofactor">
    <cofactor evidence="3">
        <name>FMN</name>
        <dbReference type="ChEBI" id="CHEBI:58210"/>
    </cofactor>
    <text evidence="3">Binds 1 FMN per subunit.</text>
</comment>
<feature type="domain" description="Flavoprotein" evidence="5">
    <location>
        <begin position="36"/>
        <end position="202"/>
    </location>
</feature>
<keyword evidence="3 4" id="KW-0436">Ligase</keyword>
<dbReference type="GO" id="GO:0071513">
    <property type="term" value="C:phosphopantothenoylcysteine decarboxylase complex"/>
    <property type="evidence" value="ECO:0007669"/>
    <property type="project" value="TreeGrafter"/>
</dbReference>
<comment type="pathway">
    <text evidence="3 4">Cofactor biosynthesis; coenzyme A biosynthesis; CoA from (R)-pantothenate: step 3/5.</text>
</comment>
<keyword evidence="3 4" id="KW-0285">Flavoprotein</keyword>